<dbReference type="GO" id="GO:0016491">
    <property type="term" value="F:oxidoreductase activity"/>
    <property type="evidence" value="ECO:0007669"/>
    <property type="project" value="UniProtKB-KW"/>
</dbReference>
<evidence type="ECO:0000256" key="2">
    <source>
        <dbReference type="ARBA" id="ARBA00022729"/>
    </source>
</evidence>
<dbReference type="Pfam" id="PF13462">
    <property type="entry name" value="Thioredoxin_4"/>
    <property type="match status" value="1"/>
</dbReference>
<name>A0A0N7F2V9_9PSEU</name>
<comment type="similarity">
    <text evidence="1">Belongs to the thioredoxin family. DsbA subfamily.</text>
</comment>
<evidence type="ECO:0000256" key="3">
    <source>
        <dbReference type="ARBA" id="ARBA00023002"/>
    </source>
</evidence>
<protein>
    <recommendedName>
        <fullName evidence="8">Thioredoxin-like fold domain-containing protein</fullName>
    </recommendedName>
</protein>
<dbReference type="PANTHER" id="PTHR13887">
    <property type="entry name" value="GLUTATHIONE S-TRANSFERASE KAPPA"/>
    <property type="match status" value="1"/>
</dbReference>
<keyword evidence="7" id="KW-0472">Membrane</keyword>
<evidence type="ECO:0000313" key="10">
    <source>
        <dbReference type="Proteomes" id="UP000063699"/>
    </source>
</evidence>
<keyword evidence="5" id="KW-0676">Redox-active center</keyword>
<keyword evidence="7" id="KW-1133">Transmembrane helix</keyword>
<keyword evidence="10" id="KW-1185">Reference proteome</keyword>
<evidence type="ECO:0000256" key="7">
    <source>
        <dbReference type="SAM" id="Phobius"/>
    </source>
</evidence>
<dbReference type="InterPro" id="IPR012336">
    <property type="entry name" value="Thioredoxin-like_fold"/>
</dbReference>
<dbReference type="SUPFAM" id="SSF52833">
    <property type="entry name" value="Thioredoxin-like"/>
    <property type="match status" value="1"/>
</dbReference>
<sequence length="267" mass="28673">MGGAQRNARKHKQELAAQRAVAAARKAKSDRNKIIITVAVVVVIAAAVLTGVLITGNQKNKTEGMQIPVNNASGQVQVKRDGATVLVGKDSAKVTLDVYEDFLCPACGQFEGAYATQIEKKVEEGSLRVRYHMLTLLNDKSDPPGYSLDSANAALLAADEGKFPAFHSSLFKSQPEEGARGYDKEQLIKLGQDVGITSPAFADGVRAGKYNQIVEDAYQQVSKDPKLQQDFGQGRRGFGTPTLAADGRIVDTNDPEWLNKLASQQAG</sequence>
<evidence type="ECO:0000256" key="1">
    <source>
        <dbReference type="ARBA" id="ARBA00005791"/>
    </source>
</evidence>
<dbReference type="InterPro" id="IPR036249">
    <property type="entry name" value="Thioredoxin-like_sf"/>
</dbReference>
<dbReference type="KEGG" id="kphy:AOZ06_08245"/>
<proteinExistence type="inferred from homology"/>
<dbReference type="Proteomes" id="UP000063699">
    <property type="component" value="Chromosome"/>
</dbReference>
<evidence type="ECO:0000313" key="9">
    <source>
        <dbReference type="EMBL" id="ALG06919.1"/>
    </source>
</evidence>
<keyword evidence="2" id="KW-0732">Signal</keyword>
<keyword evidence="7" id="KW-0812">Transmembrane</keyword>
<dbReference type="AlphaFoldDB" id="A0A0N7F2V9"/>
<keyword evidence="3" id="KW-0560">Oxidoreductase</keyword>
<dbReference type="CDD" id="cd02972">
    <property type="entry name" value="DsbA_family"/>
    <property type="match status" value="1"/>
</dbReference>
<feature type="transmembrane region" description="Helical" evidence="7">
    <location>
        <begin position="34"/>
        <end position="54"/>
    </location>
</feature>
<gene>
    <name evidence="9" type="ORF">AOZ06_08245</name>
</gene>
<evidence type="ECO:0000256" key="4">
    <source>
        <dbReference type="ARBA" id="ARBA00023157"/>
    </source>
</evidence>
<dbReference type="OrthoDB" id="117402at2"/>
<feature type="domain" description="Thioredoxin-like fold" evidence="8">
    <location>
        <begin position="83"/>
        <end position="259"/>
    </location>
</feature>
<accession>A0A0N7F2V9</accession>
<dbReference type="RefSeq" id="WP_054288890.1">
    <property type="nucleotide sequence ID" value="NZ_CP012752.1"/>
</dbReference>
<dbReference type="STRING" id="860235.AOZ06_08245"/>
<evidence type="ECO:0000259" key="8">
    <source>
        <dbReference type="Pfam" id="PF13462"/>
    </source>
</evidence>
<feature type="region of interest" description="Disordered" evidence="6">
    <location>
        <begin position="228"/>
        <end position="248"/>
    </location>
</feature>
<reference evidence="9 10" key="1">
    <citation type="submission" date="2015-07" db="EMBL/GenBank/DDBJ databases">
        <title>Genome sequencing of Kibdelosporangium phytohabitans.</title>
        <authorList>
            <person name="Qin S."/>
            <person name="Xing K."/>
        </authorList>
    </citation>
    <scope>NUCLEOTIDE SEQUENCE [LARGE SCALE GENOMIC DNA]</scope>
    <source>
        <strain evidence="9 10">KLBMP1111</strain>
    </source>
</reference>
<keyword evidence="4" id="KW-1015">Disulfide bond</keyword>
<dbReference type="EMBL" id="CP012752">
    <property type="protein sequence ID" value="ALG06919.1"/>
    <property type="molecule type" value="Genomic_DNA"/>
</dbReference>
<organism evidence="9 10">
    <name type="scientific">Kibdelosporangium phytohabitans</name>
    <dbReference type="NCBI Taxonomy" id="860235"/>
    <lineage>
        <taxon>Bacteria</taxon>
        <taxon>Bacillati</taxon>
        <taxon>Actinomycetota</taxon>
        <taxon>Actinomycetes</taxon>
        <taxon>Pseudonocardiales</taxon>
        <taxon>Pseudonocardiaceae</taxon>
        <taxon>Kibdelosporangium</taxon>
    </lineage>
</organism>
<evidence type="ECO:0000256" key="5">
    <source>
        <dbReference type="ARBA" id="ARBA00023284"/>
    </source>
</evidence>
<dbReference type="Gene3D" id="3.40.30.10">
    <property type="entry name" value="Glutaredoxin"/>
    <property type="match status" value="1"/>
</dbReference>
<dbReference type="PANTHER" id="PTHR13887:SF14">
    <property type="entry name" value="DISULFIDE BOND FORMATION PROTEIN D"/>
    <property type="match status" value="1"/>
</dbReference>
<evidence type="ECO:0000256" key="6">
    <source>
        <dbReference type="SAM" id="MobiDB-lite"/>
    </source>
</evidence>